<dbReference type="AlphaFoldDB" id="A0AA86QD68"/>
<sequence>MRGKKSNIQNITLPEYSYLSQMTISSITLVAFVLYLCQQEIVSFLMAIVYVRIYIVSYHNEEKSNIWSMPRIYDIAVVENLHFSRPQITFSSAHREEKKVMTLQFVSSLRCN</sequence>
<gene>
    <name evidence="2" type="ORF">HINF_LOCUS31217</name>
    <name evidence="1" type="ORF">HINF_LOCUS38514</name>
</gene>
<dbReference type="Proteomes" id="UP001642409">
    <property type="component" value="Unassembled WGS sequence"/>
</dbReference>
<organism evidence="1">
    <name type="scientific">Hexamita inflata</name>
    <dbReference type="NCBI Taxonomy" id="28002"/>
    <lineage>
        <taxon>Eukaryota</taxon>
        <taxon>Metamonada</taxon>
        <taxon>Diplomonadida</taxon>
        <taxon>Hexamitidae</taxon>
        <taxon>Hexamitinae</taxon>
        <taxon>Hexamita</taxon>
    </lineage>
</organism>
<comment type="caution">
    <text evidence="1">The sequence shown here is derived from an EMBL/GenBank/DDBJ whole genome shotgun (WGS) entry which is preliminary data.</text>
</comment>
<keyword evidence="3" id="KW-1185">Reference proteome</keyword>
<evidence type="ECO:0000313" key="3">
    <source>
        <dbReference type="Proteomes" id="UP001642409"/>
    </source>
</evidence>
<evidence type="ECO:0000313" key="2">
    <source>
        <dbReference type="EMBL" id="CAL6027216.1"/>
    </source>
</evidence>
<reference evidence="1" key="1">
    <citation type="submission" date="2023-06" db="EMBL/GenBank/DDBJ databases">
        <authorList>
            <person name="Kurt Z."/>
        </authorList>
    </citation>
    <scope>NUCLEOTIDE SEQUENCE</scope>
</reference>
<accession>A0AA86QD68</accession>
<dbReference type="EMBL" id="CATOUU010000819">
    <property type="protein sequence ID" value="CAI9950869.1"/>
    <property type="molecule type" value="Genomic_DNA"/>
</dbReference>
<reference evidence="2 3" key="2">
    <citation type="submission" date="2024-07" db="EMBL/GenBank/DDBJ databases">
        <authorList>
            <person name="Akdeniz Z."/>
        </authorList>
    </citation>
    <scope>NUCLEOTIDE SEQUENCE [LARGE SCALE GENOMIC DNA]</scope>
</reference>
<proteinExistence type="predicted"/>
<evidence type="ECO:0000313" key="1">
    <source>
        <dbReference type="EMBL" id="CAI9950869.1"/>
    </source>
</evidence>
<dbReference type="EMBL" id="CAXDID020000104">
    <property type="protein sequence ID" value="CAL6027216.1"/>
    <property type="molecule type" value="Genomic_DNA"/>
</dbReference>
<name>A0AA86QD68_9EUKA</name>
<protein>
    <submittedName>
        <fullName evidence="2">Hypothetical_protein</fullName>
    </submittedName>
</protein>